<evidence type="ECO:0000259" key="6">
    <source>
        <dbReference type="PROSITE" id="PS50268"/>
    </source>
</evidence>
<proteinExistence type="predicted"/>
<evidence type="ECO:0000256" key="2">
    <source>
        <dbReference type="ARBA" id="ARBA00022692"/>
    </source>
</evidence>
<evidence type="ECO:0000256" key="1">
    <source>
        <dbReference type="ARBA" id="ARBA00004167"/>
    </source>
</evidence>
<sequence>MPDESCAFAITGPVGVPFSLGADGLSVLVDGQLDHEMTPLINVVIRATDSGGLSKEMTLTVTLFDVNENPTLIMLSKKEVPENSEIGTFVGTLSCKDPEMPDDSCTFKILGPSGAPFTLGADGTSLLVNGPLDHERDPLTDVVVRATDRGGLYKDMTLSVTISDINEPPTLIELSKNIIEENSPPGTLIGTLSCLDPEQPEDSCSFTLMGPSDVPFLIMTQGSVFVDGHLDFEMKLLYDIVVRATDTRGLYKEMTLTIIISGASIDYSFNLKRTVRLVSRLFDDVNEAPTLIAISNSVVKENSPVGTFVGTLTCEDPEMPDDLCTFKVMGPRGVPFDIGAEEMNLFVSAPVDFETKHSFNVVVRATDRGGLFKEMTISVHLSGCPSNSG</sequence>
<dbReference type="PROSITE" id="PS50268">
    <property type="entry name" value="CADHERIN_2"/>
    <property type="match status" value="4"/>
</dbReference>
<evidence type="ECO:0000313" key="8">
    <source>
        <dbReference type="Proteomes" id="UP000001593"/>
    </source>
</evidence>
<dbReference type="GO" id="GO:0050839">
    <property type="term" value="F:cell adhesion molecule binding"/>
    <property type="evidence" value="ECO:0000318"/>
    <property type="project" value="GO_Central"/>
</dbReference>
<protein>
    <recommendedName>
        <fullName evidence="6">Cadherin domain-containing protein</fullName>
    </recommendedName>
</protein>
<keyword evidence="8" id="KW-1185">Reference proteome</keyword>
<dbReference type="EMBL" id="DS469922">
    <property type="protein sequence ID" value="EDO31250.1"/>
    <property type="molecule type" value="Genomic_DNA"/>
</dbReference>
<dbReference type="GO" id="GO:0007156">
    <property type="term" value="P:homophilic cell adhesion via plasma membrane adhesion molecules"/>
    <property type="evidence" value="ECO:0007669"/>
    <property type="project" value="InterPro"/>
</dbReference>
<keyword evidence="4" id="KW-0325">Glycoprotein</keyword>
<dbReference type="GO" id="GO:0005509">
    <property type="term" value="F:calcium ion binding"/>
    <property type="evidence" value="ECO:0007669"/>
    <property type="project" value="UniProtKB-UniRule"/>
</dbReference>
<dbReference type="PANTHER" id="PTHR24028">
    <property type="entry name" value="CADHERIN-87A"/>
    <property type="match status" value="1"/>
</dbReference>
<evidence type="ECO:0000256" key="5">
    <source>
        <dbReference type="PROSITE-ProRule" id="PRU00043"/>
    </source>
</evidence>
<feature type="domain" description="Cadherin" evidence="6">
    <location>
        <begin position="299"/>
        <end position="387"/>
    </location>
</feature>
<gene>
    <name evidence="7" type="ORF">NEMVEDRAFT_v1g219500</name>
</gene>
<dbReference type="InterPro" id="IPR015919">
    <property type="entry name" value="Cadherin-like_sf"/>
</dbReference>
<dbReference type="GO" id="GO:0007155">
    <property type="term" value="P:cell adhesion"/>
    <property type="evidence" value="ECO:0000318"/>
    <property type="project" value="GO_Central"/>
</dbReference>
<dbReference type="Gene3D" id="2.60.40.60">
    <property type="entry name" value="Cadherins"/>
    <property type="match status" value="4"/>
</dbReference>
<evidence type="ECO:0000256" key="3">
    <source>
        <dbReference type="ARBA" id="ARBA00022989"/>
    </source>
</evidence>
<keyword evidence="2" id="KW-0812">Transmembrane</keyword>
<dbReference type="eggNOG" id="KOG3594">
    <property type="taxonomic scope" value="Eukaryota"/>
</dbReference>
<feature type="domain" description="Cadherin" evidence="6">
    <location>
        <begin position="79"/>
        <end position="171"/>
    </location>
</feature>
<comment type="subcellular location">
    <subcellularLocation>
        <location evidence="1">Membrane</location>
        <topology evidence="1">Single-pass membrane protein</topology>
    </subcellularLocation>
</comment>
<organism evidence="7 8">
    <name type="scientific">Nematostella vectensis</name>
    <name type="common">Starlet sea anemone</name>
    <dbReference type="NCBI Taxonomy" id="45351"/>
    <lineage>
        <taxon>Eukaryota</taxon>
        <taxon>Metazoa</taxon>
        <taxon>Cnidaria</taxon>
        <taxon>Anthozoa</taxon>
        <taxon>Hexacorallia</taxon>
        <taxon>Actiniaria</taxon>
        <taxon>Edwardsiidae</taxon>
        <taxon>Nematostella</taxon>
    </lineage>
</organism>
<keyword evidence="3" id="KW-1133">Transmembrane helix</keyword>
<evidence type="ECO:0000256" key="4">
    <source>
        <dbReference type="ARBA" id="ARBA00023180"/>
    </source>
</evidence>
<dbReference type="InterPro" id="IPR050174">
    <property type="entry name" value="Protocadherin/Cadherin-CA"/>
</dbReference>
<dbReference type="InParanoid" id="A7SYG7"/>
<dbReference type="AlphaFoldDB" id="A7SYG7"/>
<dbReference type="SMART" id="SM00112">
    <property type="entry name" value="CA"/>
    <property type="match status" value="3"/>
</dbReference>
<name>A7SYG7_NEMVE</name>
<dbReference type="STRING" id="45351.A7SYG7"/>
<keyword evidence="3" id="KW-0472">Membrane</keyword>
<dbReference type="Proteomes" id="UP000001593">
    <property type="component" value="Unassembled WGS sequence"/>
</dbReference>
<reference evidence="7 8" key="1">
    <citation type="journal article" date="2007" name="Science">
        <title>Sea anemone genome reveals ancestral eumetazoan gene repertoire and genomic organization.</title>
        <authorList>
            <person name="Putnam N.H."/>
            <person name="Srivastava M."/>
            <person name="Hellsten U."/>
            <person name="Dirks B."/>
            <person name="Chapman J."/>
            <person name="Salamov A."/>
            <person name="Terry A."/>
            <person name="Shapiro H."/>
            <person name="Lindquist E."/>
            <person name="Kapitonov V.V."/>
            <person name="Jurka J."/>
            <person name="Genikhovich G."/>
            <person name="Grigoriev I.V."/>
            <person name="Lucas S.M."/>
            <person name="Steele R.E."/>
            <person name="Finnerty J.R."/>
            <person name="Technau U."/>
            <person name="Martindale M.Q."/>
            <person name="Rokhsar D.S."/>
        </authorList>
    </citation>
    <scope>NUCLEOTIDE SEQUENCE [LARGE SCALE GENOMIC DNA]</scope>
    <source>
        <strain evidence="8">CH2 X CH6</strain>
    </source>
</reference>
<dbReference type="HOGENOM" id="CLU_710391_0_0_1"/>
<dbReference type="SUPFAM" id="SSF49313">
    <property type="entry name" value="Cadherin-like"/>
    <property type="match status" value="4"/>
</dbReference>
<dbReference type="PRINTS" id="PR00205">
    <property type="entry name" value="CADHERIN"/>
</dbReference>
<dbReference type="InterPro" id="IPR002126">
    <property type="entry name" value="Cadherin-like_dom"/>
</dbReference>
<keyword evidence="5" id="KW-0106">Calcium</keyword>
<evidence type="ECO:0000313" key="7">
    <source>
        <dbReference type="EMBL" id="EDO31250.1"/>
    </source>
</evidence>
<dbReference type="CDD" id="cd11304">
    <property type="entry name" value="Cadherin_repeat"/>
    <property type="match status" value="4"/>
</dbReference>
<dbReference type="PhylomeDB" id="A7SYG7"/>
<feature type="domain" description="Cadherin" evidence="6">
    <location>
        <begin position="179"/>
        <end position="291"/>
    </location>
</feature>
<dbReference type="GO" id="GO:0005886">
    <property type="term" value="C:plasma membrane"/>
    <property type="evidence" value="ECO:0000318"/>
    <property type="project" value="GO_Central"/>
</dbReference>
<dbReference type="Pfam" id="PF00028">
    <property type="entry name" value="Cadherin"/>
    <property type="match status" value="3"/>
</dbReference>
<accession>A7SYG7</accession>
<feature type="domain" description="Cadherin" evidence="6">
    <location>
        <begin position="18"/>
        <end position="72"/>
    </location>
</feature>
<dbReference type="PANTHER" id="PTHR24028:SF316">
    <property type="entry name" value="NEURAL-CADHERIN-LIKE"/>
    <property type="match status" value="1"/>
</dbReference>